<accession>A0A0L0BX05</accession>
<reference evidence="2 3" key="1">
    <citation type="journal article" date="2015" name="Nat. Commun.">
        <title>Lucilia cuprina genome unlocks parasitic fly biology to underpin future interventions.</title>
        <authorList>
            <person name="Anstead C.A."/>
            <person name="Korhonen P.K."/>
            <person name="Young N.D."/>
            <person name="Hall R.S."/>
            <person name="Jex A.R."/>
            <person name="Murali S.C."/>
            <person name="Hughes D.S."/>
            <person name="Lee S.F."/>
            <person name="Perry T."/>
            <person name="Stroehlein A.J."/>
            <person name="Ansell B.R."/>
            <person name="Breugelmans B."/>
            <person name="Hofmann A."/>
            <person name="Qu J."/>
            <person name="Dugan S."/>
            <person name="Lee S.L."/>
            <person name="Chao H."/>
            <person name="Dinh H."/>
            <person name="Han Y."/>
            <person name="Doddapaneni H.V."/>
            <person name="Worley K.C."/>
            <person name="Muzny D.M."/>
            <person name="Ioannidis P."/>
            <person name="Waterhouse R.M."/>
            <person name="Zdobnov E.M."/>
            <person name="James P.J."/>
            <person name="Bagnall N.H."/>
            <person name="Kotze A.C."/>
            <person name="Gibbs R.A."/>
            <person name="Richards S."/>
            <person name="Batterham P."/>
            <person name="Gasser R.B."/>
        </authorList>
    </citation>
    <scope>NUCLEOTIDE SEQUENCE [LARGE SCALE GENOMIC DNA]</scope>
    <source>
        <strain evidence="2 3">LS</strain>
        <tissue evidence="2">Full body</tissue>
    </source>
</reference>
<evidence type="ECO:0000313" key="3">
    <source>
        <dbReference type="Proteomes" id="UP000037069"/>
    </source>
</evidence>
<feature type="compositionally biased region" description="Acidic residues" evidence="1">
    <location>
        <begin position="36"/>
        <end position="47"/>
    </location>
</feature>
<dbReference type="AlphaFoldDB" id="A0A0L0BX05"/>
<proteinExistence type="predicted"/>
<protein>
    <submittedName>
        <fullName evidence="2">Uncharacterized protein</fullName>
    </submittedName>
</protein>
<name>A0A0L0BX05_LUCCU</name>
<dbReference type="Proteomes" id="UP000037069">
    <property type="component" value="Unassembled WGS sequence"/>
</dbReference>
<feature type="region of interest" description="Disordered" evidence="1">
    <location>
        <begin position="1"/>
        <end position="52"/>
    </location>
</feature>
<evidence type="ECO:0000256" key="1">
    <source>
        <dbReference type="SAM" id="MobiDB-lite"/>
    </source>
</evidence>
<comment type="caution">
    <text evidence="2">The sequence shown here is derived from an EMBL/GenBank/DDBJ whole genome shotgun (WGS) entry which is preliminary data.</text>
</comment>
<evidence type="ECO:0000313" key="2">
    <source>
        <dbReference type="EMBL" id="KNC24545.1"/>
    </source>
</evidence>
<dbReference type="EMBL" id="JRES01001214">
    <property type="protein sequence ID" value="KNC24545.1"/>
    <property type="molecule type" value="Genomic_DNA"/>
</dbReference>
<keyword evidence="3" id="KW-1185">Reference proteome</keyword>
<gene>
    <name evidence="2" type="ORF">FF38_04201</name>
</gene>
<organism evidence="2 3">
    <name type="scientific">Lucilia cuprina</name>
    <name type="common">Green bottle fly</name>
    <name type="synonym">Australian sheep blowfly</name>
    <dbReference type="NCBI Taxonomy" id="7375"/>
    <lineage>
        <taxon>Eukaryota</taxon>
        <taxon>Metazoa</taxon>
        <taxon>Ecdysozoa</taxon>
        <taxon>Arthropoda</taxon>
        <taxon>Hexapoda</taxon>
        <taxon>Insecta</taxon>
        <taxon>Pterygota</taxon>
        <taxon>Neoptera</taxon>
        <taxon>Endopterygota</taxon>
        <taxon>Diptera</taxon>
        <taxon>Brachycera</taxon>
        <taxon>Muscomorpha</taxon>
        <taxon>Oestroidea</taxon>
        <taxon>Calliphoridae</taxon>
        <taxon>Luciliinae</taxon>
        <taxon>Lucilia</taxon>
    </lineage>
</organism>
<sequence length="134" mass="15347">MKRKKTFGNNPKFKIRKPSDRPSTSRAAMANRFSPLDDDSDDVSEYEEGNKTPLNKIPPIVVDVSTSFSNVHKLMGSQYKFQRMSIGTKVISSTLPLYEDALKLLKDSKVKFYTHQLKDFKKFKLVLFGLPKLD</sequence>